<evidence type="ECO:0008006" key="3">
    <source>
        <dbReference type="Google" id="ProtNLM"/>
    </source>
</evidence>
<dbReference type="AlphaFoldDB" id="G0LH19"/>
<accession>G0LH19</accession>
<dbReference type="Proteomes" id="UP000007954">
    <property type="component" value="Chromosome"/>
</dbReference>
<dbReference type="RefSeq" id="WP_011571265.1">
    <property type="nucleotide sequence ID" value="NC_017459.1"/>
</dbReference>
<protein>
    <recommendedName>
        <fullName evidence="3">HTH domain protein</fullName>
    </recommendedName>
</protein>
<gene>
    <name evidence="1" type="ordered locus">Hqrw_2156</name>
</gene>
<dbReference type="EMBL" id="FR746099">
    <property type="protein sequence ID" value="CCC40053.1"/>
    <property type="molecule type" value="Genomic_DNA"/>
</dbReference>
<dbReference type="KEGG" id="hwc:Hqrw_2156"/>
<proteinExistence type="predicted"/>
<organism evidence="1 2">
    <name type="scientific">Haloquadratum walsbyi (strain DSM 16854 / JCM 12705 / C23)</name>
    <dbReference type="NCBI Taxonomy" id="768065"/>
    <lineage>
        <taxon>Archaea</taxon>
        <taxon>Methanobacteriati</taxon>
        <taxon>Methanobacteriota</taxon>
        <taxon>Stenosarchaea group</taxon>
        <taxon>Halobacteria</taxon>
        <taxon>Halobacteriales</taxon>
        <taxon>Haloferacaceae</taxon>
        <taxon>Haloquadratum</taxon>
    </lineage>
</organism>
<reference evidence="1 2" key="1">
    <citation type="journal article" date="2011" name="PLoS ONE">
        <title>Haloquadratum walsbyi: limited diversity in a global pond.</title>
        <authorList>
            <person name="Dyall-Smith M."/>
            <person name="Pfeiffer F."/>
            <person name="Klee K."/>
            <person name="Palm P."/>
            <person name="Gross K."/>
            <person name="Schuster S.C."/>
            <person name="Rampp M."/>
            <person name="Oesterhelt D."/>
        </authorList>
    </citation>
    <scope>NUCLEOTIDE SEQUENCE [LARGE SCALE GENOMIC DNA]</scope>
    <source>
        <strain evidence="2">DSM 16854 / JCM 12705 / C23</strain>
    </source>
</reference>
<name>G0LH19_HALWC</name>
<evidence type="ECO:0000313" key="2">
    <source>
        <dbReference type="Proteomes" id="UP000007954"/>
    </source>
</evidence>
<dbReference type="GeneID" id="12446890"/>
<dbReference type="OrthoDB" id="378133at2157"/>
<dbReference type="HOGENOM" id="CLU_187347_0_0_2"/>
<sequence>MPNTETTNRVLEILESADEPLSASAIQHRIATRSRDMTTGIIRDVCKEQVEADMIEATDDIPPAYQLADE</sequence>
<evidence type="ECO:0000313" key="1">
    <source>
        <dbReference type="EMBL" id="CCC40053.1"/>
    </source>
</evidence>